<evidence type="ECO:0000256" key="1">
    <source>
        <dbReference type="SAM" id="Phobius"/>
    </source>
</evidence>
<keyword evidence="1" id="KW-1133">Transmembrane helix</keyword>
<feature type="domain" description="2TM" evidence="2">
    <location>
        <begin position="70"/>
        <end position="148"/>
    </location>
</feature>
<keyword evidence="4" id="KW-1185">Reference proteome</keyword>
<organism evidence="3 4">
    <name type="scientific">Limnofasciculus baicalensis BBK-W-15</name>
    <dbReference type="NCBI Taxonomy" id="2699891"/>
    <lineage>
        <taxon>Bacteria</taxon>
        <taxon>Bacillati</taxon>
        <taxon>Cyanobacteriota</taxon>
        <taxon>Cyanophyceae</taxon>
        <taxon>Coleofasciculales</taxon>
        <taxon>Coleofasciculaceae</taxon>
        <taxon>Limnofasciculus</taxon>
        <taxon>Limnofasciculus baicalensis</taxon>
    </lineage>
</organism>
<comment type="caution">
    <text evidence="3">The sequence shown here is derived from an EMBL/GenBank/DDBJ whole genome shotgun (WGS) entry which is preliminary data.</text>
</comment>
<proteinExistence type="predicted"/>
<dbReference type="EMBL" id="JAMZMM010000099">
    <property type="protein sequence ID" value="MCP2729208.1"/>
    <property type="molecule type" value="Genomic_DNA"/>
</dbReference>
<keyword evidence="1" id="KW-0472">Membrane</keyword>
<sequence>MSISENGTTPSYRQEEIQQILNLAIARQASGDDFSRSQLVEIAAELGISLEKLNSAEQEWLRQQETQQKHHEFNIYRRRKLQQSFAKYVIINGFFVALNLLSGGTLSWSLYILLFWGLGLGLRTWNTYQLEGDEYEQAFQKWYRKQQLTQLTQSIFTRVNNWLKA</sequence>
<dbReference type="RefSeq" id="WP_254011993.1">
    <property type="nucleotide sequence ID" value="NZ_JAMZMM010000099.1"/>
</dbReference>
<dbReference type="Pfam" id="PF13239">
    <property type="entry name" value="2TM"/>
    <property type="match status" value="1"/>
</dbReference>
<feature type="transmembrane region" description="Helical" evidence="1">
    <location>
        <begin position="85"/>
        <end position="102"/>
    </location>
</feature>
<reference evidence="3" key="1">
    <citation type="submission" date="2022-06" db="EMBL/GenBank/DDBJ databases">
        <title>New cyanobacteria of genus Symplocastrum in benthos of Lake Baikal.</title>
        <authorList>
            <person name="Sorokovikova E."/>
            <person name="Tikhonova I."/>
            <person name="Krasnopeev A."/>
            <person name="Evseev P."/>
            <person name="Gladkikh A."/>
            <person name="Belykh O."/>
        </authorList>
    </citation>
    <scope>NUCLEOTIDE SEQUENCE</scope>
    <source>
        <strain evidence="3">BBK-W-15</strain>
    </source>
</reference>
<gene>
    <name evidence="3" type="ORF">NJ959_12145</name>
</gene>
<evidence type="ECO:0000259" key="2">
    <source>
        <dbReference type="Pfam" id="PF13239"/>
    </source>
</evidence>
<accession>A0AAE3KP02</accession>
<dbReference type="AlphaFoldDB" id="A0AAE3KP02"/>
<keyword evidence="1" id="KW-0812">Transmembrane</keyword>
<dbReference type="Proteomes" id="UP001204953">
    <property type="component" value="Unassembled WGS sequence"/>
</dbReference>
<evidence type="ECO:0000313" key="3">
    <source>
        <dbReference type="EMBL" id="MCP2729208.1"/>
    </source>
</evidence>
<evidence type="ECO:0000313" key="4">
    <source>
        <dbReference type="Proteomes" id="UP001204953"/>
    </source>
</evidence>
<name>A0AAE3KP02_9CYAN</name>
<dbReference type="InterPro" id="IPR025698">
    <property type="entry name" value="2TM_dom"/>
</dbReference>
<protein>
    <submittedName>
        <fullName evidence="3">2TM domain-containing protein</fullName>
    </submittedName>
</protein>